<gene>
    <name evidence="1" type="ORF">ACFPN1_04520</name>
</gene>
<name>A0ABW0SJS8_9GAMM</name>
<comment type="caution">
    <text evidence="1">The sequence shown here is derived from an EMBL/GenBank/DDBJ whole genome shotgun (WGS) entry which is preliminary data.</text>
</comment>
<evidence type="ECO:0000313" key="1">
    <source>
        <dbReference type="EMBL" id="MFC5569333.1"/>
    </source>
</evidence>
<dbReference type="Proteomes" id="UP001596036">
    <property type="component" value="Unassembled WGS sequence"/>
</dbReference>
<dbReference type="RefSeq" id="WP_386753356.1">
    <property type="nucleotide sequence ID" value="NZ_JBHSNM010000001.1"/>
</dbReference>
<accession>A0ABW0SJS8</accession>
<sequence>MNQSHGFIRLAKAASRFTGRPACFGLALLVVAAWAITVRCSVSAIPGNW</sequence>
<reference evidence="2" key="1">
    <citation type="journal article" date="2019" name="Int. J. Syst. Evol. Microbiol.">
        <title>The Global Catalogue of Microorganisms (GCM) 10K type strain sequencing project: providing services to taxonomists for standard genome sequencing and annotation.</title>
        <authorList>
            <consortium name="The Broad Institute Genomics Platform"/>
            <consortium name="The Broad Institute Genome Sequencing Center for Infectious Disease"/>
            <person name="Wu L."/>
            <person name="Ma J."/>
        </authorList>
    </citation>
    <scope>NUCLEOTIDE SEQUENCE [LARGE SCALE GENOMIC DNA]</scope>
    <source>
        <strain evidence="2">KACC 11407</strain>
    </source>
</reference>
<proteinExistence type="predicted"/>
<keyword evidence="2" id="KW-1185">Reference proteome</keyword>
<protein>
    <submittedName>
        <fullName evidence="1">Uncharacterized protein</fullName>
    </submittedName>
</protein>
<dbReference type="EMBL" id="JBHSNM010000001">
    <property type="protein sequence ID" value="MFC5569333.1"/>
    <property type="molecule type" value="Genomic_DNA"/>
</dbReference>
<organism evidence="1 2">
    <name type="scientific">Lysobacter yangpyeongensis</name>
    <dbReference type="NCBI Taxonomy" id="346182"/>
    <lineage>
        <taxon>Bacteria</taxon>
        <taxon>Pseudomonadati</taxon>
        <taxon>Pseudomonadota</taxon>
        <taxon>Gammaproteobacteria</taxon>
        <taxon>Lysobacterales</taxon>
        <taxon>Lysobacteraceae</taxon>
        <taxon>Lysobacter</taxon>
    </lineage>
</organism>
<evidence type="ECO:0000313" key="2">
    <source>
        <dbReference type="Proteomes" id="UP001596036"/>
    </source>
</evidence>